<evidence type="ECO:0000256" key="1">
    <source>
        <dbReference type="SAM" id="MobiDB-lite"/>
    </source>
</evidence>
<organism evidence="2 3">
    <name type="scientific">Helianthus annuus</name>
    <name type="common">Common sunflower</name>
    <dbReference type="NCBI Taxonomy" id="4232"/>
    <lineage>
        <taxon>Eukaryota</taxon>
        <taxon>Viridiplantae</taxon>
        <taxon>Streptophyta</taxon>
        <taxon>Embryophyta</taxon>
        <taxon>Tracheophyta</taxon>
        <taxon>Spermatophyta</taxon>
        <taxon>Magnoliopsida</taxon>
        <taxon>eudicotyledons</taxon>
        <taxon>Gunneridae</taxon>
        <taxon>Pentapetalae</taxon>
        <taxon>asterids</taxon>
        <taxon>campanulids</taxon>
        <taxon>Asterales</taxon>
        <taxon>Asteraceae</taxon>
        <taxon>Asteroideae</taxon>
        <taxon>Heliantheae alliance</taxon>
        <taxon>Heliantheae</taxon>
        <taxon>Helianthus</taxon>
    </lineage>
</organism>
<feature type="compositionally biased region" description="Pro residues" evidence="1">
    <location>
        <begin position="21"/>
        <end position="31"/>
    </location>
</feature>
<feature type="region of interest" description="Disordered" evidence="1">
    <location>
        <begin position="251"/>
        <end position="280"/>
    </location>
</feature>
<keyword evidence="3" id="KW-1185">Reference proteome</keyword>
<dbReference type="PANTHER" id="PTHR45023">
    <property type="match status" value="1"/>
</dbReference>
<comment type="caution">
    <text evidence="2">The sequence shown here is derived from an EMBL/GenBank/DDBJ whole genome shotgun (WGS) entry which is preliminary data.</text>
</comment>
<reference evidence="2" key="2">
    <citation type="submission" date="2020-06" db="EMBL/GenBank/DDBJ databases">
        <title>Helianthus annuus Genome sequencing and assembly Release 2.</title>
        <authorList>
            <person name="Gouzy J."/>
            <person name="Langlade N."/>
            <person name="Munos S."/>
        </authorList>
    </citation>
    <scope>NUCLEOTIDE SEQUENCE</scope>
    <source>
        <tissue evidence="2">Leaves</tissue>
    </source>
</reference>
<feature type="region of interest" description="Disordered" evidence="1">
    <location>
        <begin position="1"/>
        <end position="31"/>
    </location>
</feature>
<feature type="compositionally biased region" description="Low complexity" evidence="1">
    <location>
        <begin position="252"/>
        <end position="271"/>
    </location>
</feature>
<dbReference type="GO" id="GO:0004364">
    <property type="term" value="F:glutathione transferase activity"/>
    <property type="evidence" value="ECO:0007669"/>
    <property type="project" value="UniProtKB-EC"/>
</dbReference>
<dbReference type="Gramene" id="mRNA:HanXRQr2_Chr09g0415931">
    <property type="protein sequence ID" value="mRNA:HanXRQr2_Chr09g0415931"/>
    <property type="gene ID" value="HanXRQr2_Chr09g0415931"/>
</dbReference>
<dbReference type="EMBL" id="MNCJ02000324">
    <property type="protein sequence ID" value="KAF5793302.1"/>
    <property type="molecule type" value="Genomic_DNA"/>
</dbReference>
<keyword evidence="2" id="KW-0808">Transferase</keyword>
<dbReference type="AlphaFoldDB" id="A0A9K3IAU0"/>
<proteinExistence type="predicted"/>
<evidence type="ECO:0000313" key="2">
    <source>
        <dbReference type="EMBL" id="KAF5793302.1"/>
    </source>
</evidence>
<protein>
    <submittedName>
        <fullName evidence="2">Glutathione transferase</fullName>
        <ecNumber evidence="2">2.5.1.18</ecNumber>
    </submittedName>
</protein>
<feature type="compositionally biased region" description="Basic residues" evidence="1">
    <location>
        <begin position="103"/>
        <end position="112"/>
    </location>
</feature>
<dbReference type="Proteomes" id="UP000215914">
    <property type="component" value="Unassembled WGS sequence"/>
</dbReference>
<name>A0A9K3IAU0_HELAN</name>
<dbReference type="EC" id="2.5.1.18" evidence="2"/>
<gene>
    <name evidence="2" type="ORF">HanXRQr2_Chr09g0415931</name>
</gene>
<sequence length="294" mass="33707">MHPHNRAYDPNNPYAFQENNPSPPANRPMPRPFFIHSSMPVEANYASYIGNRVFTNFPHTDDSIPTLFTQSPINLSPTSIDLSQTETVPETQPPNDAPSASKLIKKRSHKKKTEAEKALETVKRKQQKWVVDEELALARAWCQQSQHPSLGNSQHRTHLWEAVSRVFHQELGREAYRENDSLSSKWSEISTQLTKYSGYLNKAKQNQKSGETEADIVTNALVAFKSNVGTDFRFMHCWEICKFHPKWANIPSGSESNTSSKRSRASSQAQSDARDQEFEDLLEMREEIKNKYKR</sequence>
<dbReference type="PANTHER" id="PTHR45023:SF14">
    <property type="entry name" value="GLUTATHIONE TRANSFERASE"/>
    <property type="match status" value="1"/>
</dbReference>
<feature type="region of interest" description="Disordered" evidence="1">
    <location>
        <begin position="78"/>
        <end position="119"/>
    </location>
</feature>
<feature type="compositionally biased region" description="Polar residues" evidence="1">
    <location>
        <begin position="78"/>
        <end position="90"/>
    </location>
</feature>
<accession>A0A9K3IAU0</accession>
<reference evidence="2" key="1">
    <citation type="journal article" date="2017" name="Nature">
        <title>The sunflower genome provides insights into oil metabolism, flowering and Asterid evolution.</title>
        <authorList>
            <person name="Badouin H."/>
            <person name="Gouzy J."/>
            <person name="Grassa C.J."/>
            <person name="Murat F."/>
            <person name="Staton S.E."/>
            <person name="Cottret L."/>
            <person name="Lelandais-Briere C."/>
            <person name="Owens G.L."/>
            <person name="Carrere S."/>
            <person name="Mayjonade B."/>
            <person name="Legrand L."/>
            <person name="Gill N."/>
            <person name="Kane N.C."/>
            <person name="Bowers J.E."/>
            <person name="Hubner S."/>
            <person name="Bellec A."/>
            <person name="Berard A."/>
            <person name="Berges H."/>
            <person name="Blanchet N."/>
            <person name="Boniface M.C."/>
            <person name="Brunel D."/>
            <person name="Catrice O."/>
            <person name="Chaidir N."/>
            <person name="Claudel C."/>
            <person name="Donnadieu C."/>
            <person name="Faraut T."/>
            <person name="Fievet G."/>
            <person name="Helmstetter N."/>
            <person name="King M."/>
            <person name="Knapp S.J."/>
            <person name="Lai Z."/>
            <person name="Le Paslier M.C."/>
            <person name="Lippi Y."/>
            <person name="Lorenzon L."/>
            <person name="Mandel J.R."/>
            <person name="Marage G."/>
            <person name="Marchand G."/>
            <person name="Marquand E."/>
            <person name="Bret-Mestries E."/>
            <person name="Morien E."/>
            <person name="Nambeesan S."/>
            <person name="Nguyen T."/>
            <person name="Pegot-Espagnet P."/>
            <person name="Pouilly N."/>
            <person name="Raftis F."/>
            <person name="Sallet E."/>
            <person name="Schiex T."/>
            <person name="Thomas J."/>
            <person name="Vandecasteele C."/>
            <person name="Vares D."/>
            <person name="Vear F."/>
            <person name="Vautrin S."/>
            <person name="Crespi M."/>
            <person name="Mangin B."/>
            <person name="Burke J.M."/>
            <person name="Salse J."/>
            <person name="Munos S."/>
            <person name="Vincourt P."/>
            <person name="Rieseberg L.H."/>
            <person name="Langlade N.B."/>
        </authorList>
    </citation>
    <scope>NUCLEOTIDE SEQUENCE</scope>
    <source>
        <tissue evidence="2">Leaves</tissue>
    </source>
</reference>
<evidence type="ECO:0000313" key="3">
    <source>
        <dbReference type="Proteomes" id="UP000215914"/>
    </source>
</evidence>